<keyword evidence="7" id="KW-0227">DNA damage</keyword>
<evidence type="ECO:0000256" key="2">
    <source>
        <dbReference type="ARBA" id="ARBA00006521"/>
    </source>
</evidence>
<feature type="region of interest" description="Disordered" evidence="12">
    <location>
        <begin position="48"/>
        <end position="97"/>
    </location>
</feature>
<evidence type="ECO:0000256" key="8">
    <source>
        <dbReference type="ARBA" id="ARBA00022801"/>
    </source>
</evidence>
<dbReference type="InterPro" id="IPR005122">
    <property type="entry name" value="Uracil-DNA_glycosylase-like"/>
</dbReference>
<dbReference type="Gene3D" id="3.40.470.10">
    <property type="entry name" value="Uracil-DNA glycosylase-like domain"/>
    <property type="match status" value="1"/>
</dbReference>
<protein>
    <recommendedName>
        <fullName evidence="4">Type-4 uracil-DNA glycosylase</fullName>
        <ecNumber evidence="3">3.2.2.27</ecNumber>
    </recommendedName>
</protein>
<dbReference type="PANTHER" id="PTHR33693:SF1">
    <property type="entry name" value="TYPE-4 URACIL-DNA GLYCOSYLASE"/>
    <property type="match status" value="1"/>
</dbReference>
<comment type="caution">
    <text evidence="14">The sequence shown here is derived from an EMBL/GenBank/DDBJ whole genome shotgun (WGS) entry which is preliminary data.</text>
</comment>
<dbReference type="SUPFAM" id="SSF52141">
    <property type="entry name" value="Uracil-DNA glycosylase-like"/>
    <property type="match status" value="1"/>
</dbReference>
<feature type="compositionally biased region" description="Low complexity" evidence="12">
    <location>
        <begin position="62"/>
        <end position="73"/>
    </location>
</feature>
<dbReference type="GO" id="GO:0051539">
    <property type="term" value="F:4 iron, 4 sulfur cluster binding"/>
    <property type="evidence" value="ECO:0007669"/>
    <property type="project" value="UniProtKB-KW"/>
</dbReference>
<keyword evidence="15" id="KW-1185">Reference proteome</keyword>
<comment type="catalytic activity">
    <reaction evidence="1">
        <text>Hydrolyzes single-stranded DNA or mismatched double-stranded DNA and polynucleotides, releasing free uracil.</text>
        <dbReference type="EC" id="3.2.2.27"/>
    </reaction>
</comment>
<dbReference type="GO" id="GO:0004844">
    <property type="term" value="F:uracil DNA N-glycosylase activity"/>
    <property type="evidence" value="ECO:0007669"/>
    <property type="project" value="UniProtKB-EC"/>
</dbReference>
<evidence type="ECO:0000256" key="4">
    <source>
        <dbReference type="ARBA" id="ARBA00019403"/>
    </source>
</evidence>
<dbReference type="InterPro" id="IPR005273">
    <property type="entry name" value="Ura-DNA_glyco_family4"/>
</dbReference>
<name>A0A6M0K088_9GAMM</name>
<dbReference type="InterPro" id="IPR051536">
    <property type="entry name" value="UDG_Type-4/5"/>
</dbReference>
<evidence type="ECO:0000259" key="13">
    <source>
        <dbReference type="SMART" id="SM00986"/>
    </source>
</evidence>
<evidence type="ECO:0000256" key="6">
    <source>
        <dbReference type="ARBA" id="ARBA00022723"/>
    </source>
</evidence>
<gene>
    <name evidence="14" type="ORF">G3446_08905</name>
</gene>
<dbReference type="GO" id="GO:0046872">
    <property type="term" value="F:metal ion binding"/>
    <property type="evidence" value="ECO:0007669"/>
    <property type="project" value="UniProtKB-KW"/>
</dbReference>
<dbReference type="EC" id="3.2.2.27" evidence="3"/>
<evidence type="ECO:0000256" key="5">
    <source>
        <dbReference type="ARBA" id="ARBA00022485"/>
    </source>
</evidence>
<dbReference type="AlphaFoldDB" id="A0A6M0K088"/>
<accession>A0A6M0K088</accession>
<dbReference type="NCBIfam" id="TIGR00758">
    <property type="entry name" value="UDG_fam4"/>
    <property type="match status" value="1"/>
</dbReference>
<evidence type="ECO:0000313" key="15">
    <source>
        <dbReference type="Proteomes" id="UP000483379"/>
    </source>
</evidence>
<reference evidence="14 15" key="1">
    <citation type="submission" date="2020-02" db="EMBL/GenBank/DDBJ databases">
        <title>Genome sequences of Thiorhodococcus mannitoliphagus and Thiorhodococcus minor, purple sulfur photosynthetic bacteria in the gammaproteobacterial family, Chromatiaceae.</title>
        <authorList>
            <person name="Aviles F.A."/>
            <person name="Meyer T.E."/>
            <person name="Kyndt J.A."/>
        </authorList>
    </citation>
    <scope>NUCLEOTIDE SEQUENCE [LARGE SCALE GENOMIC DNA]</scope>
    <source>
        <strain evidence="14 15">DSM 11518</strain>
    </source>
</reference>
<comment type="similarity">
    <text evidence="2">Belongs to the uracil-DNA glycosylase (UDG) superfamily. Type 4 (UDGa) family.</text>
</comment>
<dbReference type="Pfam" id="PF03167">
    <property type="entry name" value="UDG"/>
    <property type="match status" value="1"/>
</dbReference>
<keyword evidence="9" id="KW-0408">Iron</keyword>
<proteinExistence type="inferred from homology"/>
<keyword evidence="5" id="KW-0004">4Fe-4S</keyword>
<evidence type="ECO:0000313" key="14">
    <source>
        <dbReference type="EMBL" id="NEV62007.1"/>
    </source>
</evidence>
<keyword evidence="11" id="KW-0234">DNA repair</keyword>
<evidence type="ECO:0000256" key="12">
    <source>
        <dbReference type="SAM" id="MobiDB-lite"/>
    </source>
</evidence>
<dbReference type="EMBL" id="JAAIJQ010000020">
    <property type="protein sequence ID" value="NEV62007.1"/>
    <property type="molecule type" value="Genomic_DNA"/>
</dbReference>
<dbReference type="PANTHER" id="PTHR33693">
    <property type="entry name" value="TYPE-5 URACIL-DNA GLYCOSYLASE"/>
    <property type="match status" value="1"/>
</dbReference>
<dbReference type="SMART" id="SM00987">
    <property type="entry name" value="UreE_C"/>
    <property type="match status" value="1"/>
</dbReference>
<keyword evidence="8" id="KW-0378">Hydrolase</keyword>
<evidence type="ECO:0000256" key="3">
    <source>
        <dbReference type="ARBA" id="ARBA00012030"/>
    </source>
</evidence>
<dbReference type="SMART" id="SM00986">
    <property type="entry name" value="UDG"/>
    <property type="match status" value="1"/>
</dbReference>
<sequence>MEEWRRRAYLEAMGIGVWELREREACGGMDAEEGVSEREPAVAAMQDVSAELDPGETEPAETEPTASLATASLEAQAPPEHAMRSEIPRDEPAPRDARLESEAFDALLSMDDWELERFDVGAADFSPRDPSANAASNDVAQMDWAALEDAVATCRACGLCETRTQTVFGVGDRHAELMIVGEAPGADEDRAGEPFVGRAGQLLTRMLAAIGFAREQVYIANVLKCRPPGNRDPKPEEALSCEPFLLRQMALIRPKLILSVGRVSAQHLLRTDTNLGRLRGRWLDFGEHGIPLRVTYHPAYLLRSPEQKAKAWEDLTEVRRRLDARSPSGPPASS</sequence>
<feature type="domain" description="Uracil-DNA glycosylase-like" evidence="13">
    <location>
        <begin position="168"/>
        <end position="316"/>
    </location>
</feature>
<dbReference type="GO" id="GO:0006281">
    <property type="term" value="P:DNA repair"/>
    <property type="evidence" value="ECO:0007669"/>
    <property type="project" value="UniProtKB-KW"/>
</dbReference>
<keyword evidence="6" id="KW-0479">Metal-binding</keyword>
<evidence type="ECO:0000256" key="7">
    <source>
        <dbReference type="ARBA" id="ARBA00022763"/>
    </source>
</evidence>
<evidence type="ECO:0000256" key="1">
    <source>
        <dbReference type="ARBA" id="ARBA00001400"/>
    </source>
</evidence>
<dbReference type="Proteomes" id="UP000483379">
    <property type="component" value="Unassembled WGS sequence"/>
</dbReference>
<dbReference type="CDD" id="cd10030">
    <property type="entry name" value="UDG-F4_TTUDGA_SPO1dp_like"/>
    <property type="match status" value="1"/>
</dbReference>
<evidence type="ECO:0000256" key="10">
    <source>
        <dbReference type="ARBA" id="ARBA00023014"/>
    </source>
</evidence>
<dbReference type="InterPro" id="IPR036895">
    <property type="entry name" value="Uracil-DNA_glycosylase-like_sf"/>
</dbReference>
<evidence type="ECO:0000256" key="9">
    <source>
        <dbReference type="ARBA" id="ARBA00023004"/>
    </source>
</evidence>
<dbReference type="RefSeq" id="WP_164452479.1">
    <property type="nucleotide sequence ID" value="NZ_JAAIJQ010000020.1"/>
</dbReference>
<evidence type="ECO:0000256" key="11">
    <source>
        <dbReference type="ARBA" id="ARBA00023204"/>
    </source>
</evidence>
<keyword evidence="10" id="KW-0411">Iron-sulfur</keyword>
<organism evidence="14 15">
    <name type="scientific">Thiorhodococcus minor</name>
    <dbReference type="NCBI Taxonomy" id="57489"/>
    <lineage>
        <taxon>Bacteria</taxon>
        <taxon>Pseudomonadati</taxon>
        <taxon>Pseudomonadota</taxon>
        <taxon>Gammaproteobacteria</taxon>
        <taxon>Chromatiales</taxon>
        <taxon>Chromatiaceae</taxon>
        <taxon>Thiorhodococcus</taxon>
    </lineage>
</organism>
<feature type="compositionally biased region" description="Basic and acidic residues" evidence="12">
    <location>
        <begin position="81"/>
        <end position="97"/>
    </location>
</feature>